<accession>A0A2G8IV30</accession>
<evidence type="ECO:0000313" key="2">
    <source>
        <dbReference type="Proteomes" id="UP000230768"/>
    </source>
</evidence>
<dbReference type="Pfam" id="PF10676">
    <property type="entry name" value="gerPA"/>
    <property type="match status" value="1"/>
</dbReference>
<evidence type="ECO:0000313" key="1">
    <source>
        <dbReference type="EMBL" id="PIK27368.1"/>
    </source>
</evidence>
<dbReference type="InterPro" id="IPR019618">
    <property type="entry name" value="Spore_germination_GerPA"/>
</dbReference>
<protein>
    <recommendedName>
        <fullName evidence="3">Spore germination protein</fullName>
    </recommendedName>
</protein>
<reference evidence="1 2" key="1">
    <citation type="submission" date="2017-11" db="EMBL/GenBank/DDBJ databases">
        <title>Draft genome sequence of Bacillus pumilus 51_5il from lake Gorkoye (Russia: Novosibirsk region).</title>
        <authorList>
            <person name="Shipova A.A."/>
            <person name="Rozanov A.S."/>
            <person name="Bryanskaya A.V."/>
            <person name="Peltek S.E."/>
        </authorList>
    </citation>
    <scope>NUCLEOTIDE SEQUENCE [LARGE SCALE GENOMIC DNA]</scope>
    <source>
        <strain evidence="1 2">51_5il</strain>
    </source>
</reference>
<dbReference type="AlphaFoldDB" id="A0A2G8IV30"/>
<dbReference type="Proteomes" id="UP000230768">
    <property type="component" value="Unassembled WGS sequence"/>
</dbReference>
<gene>
    <name evidence="1" type="ORF">CTV99_08250</name>
</gene>
<proteinExistence type="predicted"/>
<sequence length="72" mass="7782">MRTNHIYIHDISGQAIVNFGNVGRICPMSAVKDTEGAGSANETNPSFNQSLFDAAFTNNVQMTKGRCMNSSL</sequence>
<comment type="caution">
    <text evidence="1">The sequence shown here is derived from an EMBL/GenBank/DDBJ whole genome shotgun (WGS) entry which is preliminary data.</text>
</comment>
<dbReference type="EMBL" id="PEKP01000008">
    <property type="protein sequence ID" value="PIK27368.1"/>
    <property type="molecule type" value="Genomic_DNA"/>
</dbReference>
<organism evidence="1 2">
    <name type="scientific">Bacillus pumilus</name>
    <name type="common">Bacillus mesentericus</name>
    <dbReference type="NCBI Taxonomy" id="1408"/>
    <lineage>
        <taxon>Bacteria</taxon>
        <taxon>Bacillati</taxon>
        <taxon>Bacillota</taxon>
        <taxon>Bacilli</taxon>
        <taxon>Bacillales</taxon>
        <taxon>Bacillaceae</taxon>
        <taxon>Bacillus</taxon>
    </lineage>
</organism>
<name>A0A2G8IV30_BACPU</name>
<dbReference type="RefSeq" id="WP_099727117.1">
    <property type="nucleotide sequence ID" value="NZ_CP101833.1"/>
</dbReference>
<evidence type="ECO:0008006" key="3">
    <source>
        <dbReference type="Google" id="ProtNLM"/>
    </source>
</evidence>